<proteinExistence type="predicted"/>
<dbReference type="Gene3D" id="3.30.2270.10">
    <property type="entry name" value="Folate-binding superfamily"/>
    <property type="match status" value="1"/>
</dbReference>
<sequence length="95" mass="10629">MRLNCPCCGPRGLEEFTYRGDATVRRPESPTAPAQDWVDYVYLRDNPAGPHRELWYHGAGCRSWLVVTRDTRTHAISNVVRAVDVARADKEGAGS</sequence>
<accession>A0A347WBQ6</accession>
<protein>
    <submittedName>
        <fullName evidence="1">Sarcosine oxidase, delta subunit family</fullName>
    </submittedName>
</protein>
<name>A0A347WBQ6_9PROT</name>
<evidence type="ECO:0000313" key="2">
    <source>
        <dbReference type="Proteomes" id="UP000264120"/>
    </source>
</evidence>
<dbReference type="GO" id="GO:0046653">
    <property type="term" value="P:tetrahydrofolate metabolic process"/>
    <property type="evidence" value="ECO:0007669"/>
    <property type="project" value="InterPro"/>
</dbReference>
<keyword evidence="2" id="KW-1185">Reference proteome</keyword>
<gene>
    <name evidence="1" type="ORF">CD178_01522</name>
</gene>
<dbReference type="EMBL" id="CP023036">
    <property type="protein sequence ID" value="AXY22299.1"/>
    <property type="molecule type" value="Genomic_DNA"/>
</dbReference>
<dbReference type="GO" id="GO:0008115">
    <property type="term" value="F:sarcosine oxidase activity"/>
    <property type="evidence" value="ECO:0007669"/>
    <property type="project" value="InterPro"/>
</dbReference>
<organism evidence="1 2">
    <name type="scientific">Komagataeibacter saccharivorans</name>
    <dbReference type="NCBI Taxonomy" id="265959"/>
    <lineage>
        <taxon>Bacteria</taxon>
        <taxon>Pseudomonadati</taxon>
        <taxon>Pseudomonadota</taxon>
        <taxon>Alphaproteobacteria</taxon>
        <taxon>Acetobacterales</taxon>
        <taxon>Acetobacteraceae</taxon>
        <taxon>Komagataeibacter</taxon>
    </lineage>
</organism>
<dbReference type="InterPro" id="IPR006279">
    <property type="entry name" value="SoxD"/>
</dbReference>
<dbReference type="KEGG" id="ksc:CD178_01522"/>
<dbReference type="OrthoDB" id="7159274at2"/>
<dbReference type="AlphaFoldDB" id="A0A347WBQ6"/>
<dbReference type="Proteomes" id="UP000264120">
    <property type="component" value="Chromosome"/>
</dbReference>
<dbReference type="InterPro" id="IPR038561">
    <property type="entry name" value="SoxD_sf"/>
</dbReference>
<dbReference type="RefSeq" id="WP_118962814.1">
    <property type="nucleotide sequence ID" value="NZ_CP023036.1"/>
</dbReference>
<evidence type="ECO:0000313" key="1">
    <source>
        <dbReference type="EMBL" id="AXY22299.1"/>
    </source>
</evidence>
<reference evidence="1 2" key="1">
    <citation type="submission" date="2017-08" db="EMBL/GenBank/DDBJ databases">
        <title>Complete genome sequence of Gluconacetobacter saccharivorans CV1 isolated from Fermented Vinegar.</title>
        <authorList>
            <person name="Kim S.-Y."/>
        </authorList>
    </citation>
    <scope>NUCLEOTIDE SEQUENCE [LARGE SCALE GENOMIC DNA]</scope>
    <source>
        <strain evidence="1 2">CV1</strain>
    </source>
</reference>
<dbReference type="Pfam" id="PF04267">
    <property type="entry name" value="SoxD"/>
    <property type="match status" value="1"/>
</dbReference>